<reference evidence="13 14" key="1">
    <citation type="submission" date="2015-11" db="EMBL/GenBank/DDBJ databases">
        <title>The genome of Candidatus Endoriftia persephone in Ridgeia piscesae and population structure of the North Eastern Pacific vestimentiferan symbionts.</title>
        <authorList>
            <person name="Perez M."/>
            <person name="Juniper K.S."/>
        </authorList>
    </citation>
    <scope>NUCLEOTIDE SEQUENCE [LARGE SCALE GENOMIC DNA]</scope>
    <source>
        <strain evidence="13">Ind10</strain>
    </source>
</reference>
<dbReference type="RefSeq" id="WP_157292763.1">
    <property type="nucleotide sequence ID" value="NZ_KQ556871.1"/>
</dbReference>
<keyword evidence="9" id="KW-0625">Polysaccharide transport</keyword>
<dbReference type="Proteomes" id="UP000051276">
    <property type="component" value="Unassembled WGS sequence"/>
</dbReference>
<dbReference type="GO" id="GO:0015774">
    <property type="term" value="P:polysaccharide transport"/>
    <property type="evidence" value="ECO:0007669"/>
    <property type="project" value="UniProtKB-KW"/>
</dbReference>
<organism evidence="13 14">
    <name type="scientific">endosymbiont of Ridgeia piscesae</name>
    <dbReference type="NCBI Taxonomy" id="54398"/>
    <lineage>
        <taxon>Bacteria</taxon>
        <taxon>Pseudomonadati</taxon>
        <taxon>Pseudomonadota</taxon>
        <taxon>Gammaproteobacteria</taxon>
        <taxon>sulfur-oxidizing symbionts</taxon>
    </lineage>
</organism>
<evidence type="ECO:0000256" key="9">
    <source>
        <dbReference type="ARBA" id="ARBA00023047"/>
    </source>
</evidence>
<dbReference type="EMBL" id="LMXI01000609">
    <property type="protein sequence ID" value="KRT57099.1"/>
    <property type="molecule type" value="Genomic_DNA"/>
</dbReference>
<comment type="subcellular location">
    <subcellularLocation>
        <location evidence="11">Cell inner membrane</location>
        <topology evidence="11">Multi-pass membrane protein</topology>
    </subcellularLocation>
    <subcellularLocation>
        <location evidence="1">Cell membrane</location>
        <topology evidence="1">Multi-pass membrane protein</topology>
    </subcellularLocation>
</comment>
<evidence type="ECO:0000256" key="6">
    <source>
        <dbReference type="ARBA" id="ARBA00022692"/>
    </source>
</evidence>
<comment type="similarity">
    <text evidence="2 11">Belongs to the ABC-2 integral membrane protein family.</text>
</comment>
<evidence type="ECO:0000259" key="12">
    <source>
        <dbReference type="PROSITE" id="PS51012"/>
    </source>
</evidence>
<dbReference type="GO" id="GO:0140359">
    <property type="term" value="F:ABC-type transporter activity"/>
    <property type="evidence" value="ECO:0007669"/>
    <property type="project" value="InterPro"/>
</dbReference>
<feature type="transmembrane region" description="Helical" evidence="11">
    <location>
        <begin position="191"/>
        <end position="212"/>
    </location>
</feature>
<gene>
    <name evidence="13" type="ORF">Ga0076813_108515</name>
</gene>
<feature type="transmembrane region" description="Helical" evidence="11">
    <location>
        <begin position="158"/>
        <end position="185"/>
    </location>
</feature>
<dbReference type="OrthoDB" id="9796017at2"/>
<dbReference type="GO" id="GO:0043190">
    <property type="term" value="C:ATP-binding cassette (ABC) transporter complex"/>
    <property type="evidence" value="ECO:0007669"/>
    <property type="project" value="InterPro"/>
</dbReference>
<evidence type="ECO:0000256" key="10">
    <source>
        <dbReference type="ARBA" id="ARBA00023136"/>
    </source>
</evidence>
<evidence type="ECO:0000256" key="4">
    <source>
        <dbReference type="ARBA" id="ARBA00022475"/>
    </source>
</evidence>
<evidence type="ECO:0000256" key="2">
    <source>
        <dbReference type="ARBA" id="ARBA00007783"/>
    </source>
</evidence>
<feature type="domain" description="ABC transmembrane type-2" evidence="12">
    <location>
        <begin position="51"/>
        <end position="269"/>
    </location>
</feature>
<evidence type="ECO:0000256" key="1">
    <source>
        <dbReference type="ARBA" id="ARBA00004651"/>
    </source>
</evidence>
<evidence type="ECO:0000256" key="11">
    <source>
        <dbReference type="RuleBase" id="RU361157"/>
    </source>
</evidence>
<evidence type="ECO:0000313" key="13">
    <source>
        <dbReference type="EMBL" id="KRT57099.1"/>
    </source>
</evidence>
<dbReference type="PROSITE" id="PS51012">
    <property type="entry name" value="ABC_TM2"/>
    <property type="match status" value="1"/>
</dbReference>
<keyword evidence="4 11" id="KW-1003">Cell membrane</keyword>
<dbReference type="InterPro" id="IPR013525">
    <property type="entry name" value="ABC2_TM"/>
</dbReference>
<feature type="transmembrane region" description="Helical" evidence="11">
    <location>
        <begin position="122"/>
        <end position="146"/>
    </location>
</feature>
<dbReference type="AlphaFoldDB" id="A0A0T5Z2S8"/>
<evidence type="ECO:0000256" key="5">
    <source>
        <dbReference type="ARBA" id="ARBA00022597"/>
    </source>
</evidence>
<feature type="transmembrane region" description="Helical" evidence="11">
    <location>
        <begin position="82"/>
        <end position="102"/>
    </location>
</feature>
<feature type="transmembrane region" description="Helical" evidence="11">
    <location>
        <begin position="245"/>
        <end position="266"/>
    </location>
</feature>
<keyword evidence="3 11" id="KW-0813">Transport</keyword>
<keyword evidence="8 11" id="KW-1133">Transmembrane helix</keyword>
<feature type="transmembrane region" description="Helical" evidence="11">
    <location>
        <begin position="53"/>
        <end position="75"/>
    </location>
</feature>
<dbReference type="PRINTS" id="PR00164">
    <property type="entry name" value="ABC2TRNSPORT"/>
</dbReference>
<keyword evidence="10 11" id="KW-0472">Membrane</keyword>
<dbReference type="Pfam" id="PF01061">
    <property type="entry name" value="ABC2_membrane"/>
    <property type="match status" value="1"/>
</dbReference>
<evidence type="ECO:0000313" key="14">
    <source>
        <dbReference type="Proteomes" id="UP000051276"/>
    </source>
</evidence>
<dbReference type="GO" id="GO:0015920">
    <property type="term" value="P:lipopolysaccharide transport"/>
    <property type="evidence" value="ECO:0007669"/>
    <property type="project" value="TreeGrafter"/>
</dbReference>
<protein>
    <recommendedName>
        <fullName evidence="11">Transport permease protein</fullName>
    </recommendedName>
</protein>
<evidence type="ECO:0000256" key="7">
    <source>
        <dbReference type="ARBA" id="ARBA00022903"/>
    </source>
</evidence>
<comment type="caution">
    <text evidence="13">The sequence shown here is derived from an EMBL/GenBank/DDBJ whole genome shotgun (WGS) entry which is preliminary data.</text>
</comment>
<dbReference type="PANTHER" id="PTHR30413:SF10">
    <property type="entry name" value="CAPSULE POLYSACCHARIDE EXPORT INNER-MEMBRANE PROTEIN CTRC"/>
    <property type="match status" value="1"/>
</dbReference>
<dbReference type="STRING" id="54398.Ga0074115_12531"/>
<evidence type="ECO:0000256" key="8">
    <source>
        <dbReference type="ARBA" id="ARBA00022989"/>
    </source>
</evidence>
<dbReference type="InterPro" id="IPR047817">
    <property type="entry name" value="ABC2_TM_bact-type"/>
</dbReference>
<keyword evidence="6 11" id="KW-0812">Transmembrane</keyword>
<keyword evidence="7" id="KW-0972">Capsule biogenesis/degradation</keyword>
<sequence>MTEVTVFYSSTMQRSPIAGSIQLLKGLLNKRQLFLELVASILRKRYKGSYLGVFWTMLNPLMTMFGLALVFPLIIKFRMDDYIIYLFSGILAWNMISTSVVGGGDAILANQGFIRKVYLPKLIFPIVLVSAELVNTVVTAMMLHVIALIFDFSINTNIFYLLAAIVLTYLFGICVAAITSVLVVYYRDVKYMLGVVMQTLFYLSAIIFPITLLPEKYRFFMEFNVFYQFVRLFHQAIYYGDTSDWSLFAIPVIVVCVMFFLVILLHQKVDRYVVYRL</sequence>
<evidence type="ECO:0000256" key="3">
    <source>
        <dbReference type="ARBA" id="ARBA00022448"/>
    </source>
</evidence>
<accession>A0A0T5Z2S8</accession>
<dbReference type="PANTHER" id="PTHR30413">
    <property type="entry name" value="INNER MEMBRANE TRANSPORT PERMEASE"/>
    <property type="match status" value="1"/>
</dbReference>
<keyword evidence="5" id="KW-0762">Sugar transport</keyword>
<dbReference type="InterPro" id="IPR000412">
    <property type="entry name" value="ABC_2_transport"/>
</dbReference>
<name>A0A0T5Z2S8_9GAMM</name>
<proteinExistence type="inferred from homology"/>